<keyword evidence="2 3" id="KW-0808">Transferase</keyword>
<keyword evidence="1 3" id="KW-0489">Methyltransferase</keyword>
<evidence type="ECO:0000256" key="1">
    <source>
        <dbReference type="ARBA" id="ARBA00022603"/>
    </source>
</evidence>
<evidence type="ECO:0000256" key="2">
    <source>
        <dbReference type="ARBA" id="ARBA00022679"/>
    </source>
</evidence>
<dbReference type="GO" id="GO:0008168">
    <property type="term" value="F:methyltransferase activity"/>
    <property type="evidence" value="ECO:0007669"/>
    <property type="project" value="UniProtKB-KW"/>
</dbReference>
<evidence type="ECO:0000313" key="3">
    <source>
        <dbReference type="EMBL" id="QJB03568.1"/>
    </source>
</evidence>
<dbReference type="InterPro" id="IPR001525">
    <property type="entry name" value="C5_MeTfrase"/>
</dbReference>
<gene>
    <name evidence="3" type="ORF">MM171B00623_0005</name>
</gene>
<dbReference type="SUPFAM" id="SSF53335">
    <property type="entry name" value="S-adenosyl-L-methionine-dependent methyltransferases"/>
    <property type="match status" value="1"/>
</dbReference>
<name>A0A6M3M8J9_9ZZZZ</name>
<proteinExistence type="predicted"/>
<dbReference type="Gene3D" id="3.90.120.10">
    <property type="entry name" value="DNA Methylase, subunit A, domain 2"/>
    <property type="match status" value="1"/>
</dbReference>
<reference evidence="3" key="1">
    <citation type="submission" date="2020-03" db="EMBL/GenBank/DDBJ databases">
        <title>The deep terrestrial virosphere.</title>
        <authorList>
            <person name="Holmfeldt K."/>
            <person name="Nilsson E."/>
            <person name="Simone D."/>
            <person name="Lopez-Fernandez M."/>
            <person name="Wu X."/>
            <person name="de Brujin I."/>
            <person name="Lundin D."/>
            <person name="Andersson A."/>
            <person name="Bertilsson S."/>
            <person name="Dopson M."/>
        </authorList>
    </citation>
    <scope>NUCLEOTIDE SEQUENCE</scope>
    <source>
        <strain evidence="3">MM171B00623</strain>
    </source>
</reference>
<accession>A0A6M3M8J9</accession>
<organism evidence="3">
    <name type="scientific">viral metagenome</name>
    <dbReference type="NCBI Taxonomy" id="1070528"/>
    <lineage>
        <taxon>unclassified sequences</taxon>
        <taxon>metagenomes</taxon>
        <taxon>organismal metagenomes</taxon>
    </lineage>
</organism>
<protein>
    <submittedName>
        <fullName evidence="3">Putative methyltransferase</fullName>
    </submittedName>
</protein>
<sequence>MTLILDPFNKRIRGDGVAGALKTANSAGSTGTVVAITATNPRESGGERVWRFTDIARTLTQPWGNQHTIIVDWLTGKLRRLTPREEERLQGLPDDWTLRGVNEKGKDVKMSDSQRYRLLGQAVTVNVVEVIGRHIKAAFEA</sequence>
<dbReference type="GO" id="GO:0032259">
    <property type="term" value="P:methylation"/>
    <property type="evidence" value="ECO:0007669"/>
    <property type="project" value="UniProtKB-KW"/>
</dbReference>
<dbReference type="InterPro" id="IPR029063">
    <property type="entry name" value="SAM-dependent_MTases_sf"/>
</dbReference>
<dbReference type="EMBL" id="MT143852">
    <property type="protein sequence ID" value="QJB03568.1"/>
    <property type="molecule type" value="Genomic_DNA"/>
</dbReference>
<dbReference type="Pfam" id="PF00145">
    <property type="entry name" value="DNA_methylase"/>
    <property type="match status" value="1"/>
</dbReference>
<dbReference type="AlphaFoldDB" id="A0A6M3M8J9"/>